<dbReference type="RefSeq" id="WP_377110724.1">
    <property type="nucleotide sequence ID" value="NZ_JBHTHZ010000001.1"/>
</dbReference>
<dbReference type="PIRSF" id="PIRSF028065">
    <property type="entry name" value="UCP028065"/>
    <property type="match status" value="1"/>
</dbReference>
<keyword evidence="1" id="KW-0472">Membrane</keyword>
<reference evidence="3" key="1">
    <citation type="journal article" date="2019" name="Int. J. Syst. Evol. Microbiol.">
        <title>The Global Catalogue of Microorganisms (GCM) 10K type strain sequencing project: providing services to taxonomists for standard genome sequencing and annotation.</title>
        <authorList>
            <consortium name="The Broad Institute Genomics Platform"/>
            <consortium name="The Broad Institute Genome Sequencing Center for Infectious Disease"/>
            <person name="Wu L."/>
            <person name="Ma J."/>
        </authorList>
    </citation>
    <scope>NUCLEOTIDE SEQUENCE [LARGE SCALE GENOMIC DNA]</scope>
    <source>
        <strain evidence="3">CCUG 61484</strain>
    </source>
</reference>
<dbReference type="PANTHER" id="PTHR40106">
    <property type="entry name" value="INNER MEMBRANE PROTEIN RCLC"/>
    <property type="match status" value="1"/>
</dbReference>
<keyword evidence="1" id="KW-0812">Transmembrane</keyword>
<dbReference type="InterPro" id="IPR007339">
    <property type="entry name" value="RclC-like"/>
</dbReference>
<feature type="transmembrane region" description="Helical" evidence="1">
    <location>
        <begin position="84"/>
        <end position="107"/>
    </location>
</feature>
<organism evidence="2 3">
    <name type="scientific">Mucilaginibacter litoreus</name>
    <dbReference type="NCBI Taxonomy" id="1048221"/>
    <lineage>
        <taxon>Bacteria</taxon>
        <taxon>Pseudomonadati</taxon>
        <taxon>Bacteroidota</taxon>
        <taxon>Sphingobacteriia</taxon>
        <taxon>Sphingobacteriales</taxon>
        <taxon>Sphingobacteriaceae</taxon>
        <taxon>Mucilaginibacter</taxon>
    </lineage>
</organism>
<feature type="transmembrane region" description="Helical" evidence="1">
    <location>
        <begin position="113"/>
        <end position="134"/>
    </location>
</feature>
<feature type="transmembrane region" description="Helical" evidence="1">
    <location>
        <begin position="56"/>
        <end position="77"/>
    </location>
</feature>
<protein>
    <submittedName>
        <fullName evidence="2">DUF417 family protein</fullName>
    </submittedName>
</protein>
<sequence>MDLKKSGYILGVISTITVLLWIGIFKFTPGEAAAIKGYVSNSFLMSWLYNVTSEQGASNIIGIYEITSAILLIASFWNKKLGLIGGYLTASIFLGTLSFLITTPGVWRISDGIPVTDFFVIKDFAFLAVALQVIGKNRNP</sequence>
<keyword evidence="1" id="KW-1133">Transmembrane helix</keyword>
<accession>A0ABW3ALW4</accession>
<feature type="transmembrane region" description="Helical" evidence="1">
    <location>
        <begin position="7"/>
        <end position="24"/>
    </location>
</feature>
<evidence type="ECO:0000313" key="3">
    <source>
        <dbReference type="Proteomes" id="UP001597010"/>
    </source>
</evidence>
<dbReference type="EMBL" id="JBHTHZ010000001">
    <property type="protein sequence ID" value="MFD0792011.1"/>
    <property type="molecule type" value="Genomic_DNA"/>
</dbReference>
<dbReference type="Pfam" id="PF04224">
    <property type="entry name" value="DUF417"/>
    <property type="match status" value="1"/>
</dbReference>
<dbReference type="PANTHER" id="PTHR40106:SF1">
    <property type="entry name" value="INNER MEMBRANE PROTEIN RCLC"/>
    <property type="match status" value="1"/>
</dbReference>
<dbReference type="InterPro" id="IPR016865">
    <property type="entry name" value="RclC"/>
</dbReference>
<keyword evidence="3" id="KW-1185">Reference proteome</keyword>
<evidence type="ECO:0000256" key="1">
    <source>
        <dbReference type="SAM" id="Phobius"/>
    </source>
</evidence>
<evidence type="ECO:0000313" key="2">
    <source>
        <dbReference type="EMBL" id="MFD0792011.1"/>
    </source>
</evidence>
<dbReference type="Proteomes" id="UP001597010">
    <property type="component" value="Unassembled WGS sequence"/>
</dbReference>
<comment type="caution">
    <text evidence="2">The sequence shown here is derived from an EMBL/GenBank/DDBJ whole genome shotgun (WGS) entry which is preliminary data.</text>
</comment>
<proteinExistence type="predicted"/>
<name>A0ABW3ALW4_9SPHI</name>
<gene>
    <name evidence="2" type="ORF">ACFQZX_00200</name>
</gene>